<dbReference type="Proteomes" id="UP000236592">
    <property type="component" value="Chromosome"/>
</dbReference>
<keyword evidence="2" id="KW-1185">Reference proteome</keyword>
<evidence type="ECO:0000313" key="2">
    <source>
        <dbReference type="Proteomes" id="UP000236592"/>
    </source>
</evidence>
<evidence type="ECO:0000313" key="1">
    <source>
        <dbReference type="EMBL" id="AUS05045.1"/>
    </source>
</evidence>
<name>A0A2I7SGM9_9FLAO</name>
<dbReference type="AlphaFoldDB" id="A0A2I7SGM9"/>
<dbReference type="EMBL" id="CP025938">
    <property type="protein sequence ID" value="AUS05045.1"/>
    <property type="molecule type" value="Genomic_DNA"/>
</dbReference>
<dbReference type="KEGG" id="taj:C1A40_05995"/>
<accession>A0A2I7SGM9</accession>
<gene>
    <name evidence="1" type="ORF">C1A40_05995</name>
</gene>
<reference evidence="2" key="1">
    <citation type="submission" date="2018-01" db="EMBL/GenBank/DDBJ databases">
        <title>Complete genome of Tamlana sp. UJ94.</title>
        <authorList>
            <person name="Jung J."/>
            <person name="Chung D."/>
            <person name="Bae S.S."/>
            <person name="Baek K."/>
        </authorList>
    </citation>
    <scope>NUCLEOTIDE SEQUENCE [LARGE SCALE GENOMIC DNA]</scope>
    <source>
        <strain evidence="2">UJ94</strain>
    </source>
</reference>
<sequence length="137" mass="15990">MLCSLQGHAKKAAYYNVKNSKKQSLLRLNDISKGSSLLLLNDKNQILLNKHHRNISALDLDHIKDGHYTIKIINSAEVMRIPIIISSGMVFINNKETLINLKQFQSFCHIKNIYDHRSQIRLYDERKKYKNHLLNSF</sequence>
<protein>
    <submittedName>
        <fullName evidence="1">Uncharacterized protein</fullName>
    </submittedName>
</protein>
<proteinExistence type="predicted"/>
<organism evidence="1 2">
    <name type="scientific">Pseudotamlana carrageenivorans</name>
    <dbReference type="NCBI Taxonomy" id="2069432"/>
    <lineage>
        <taxon>Bacteria</taxon>
        <taxon>Pseudomonadati</taxon>
        <taxon>Bacteroidota</taxon>
        <taxon>Flavobacteriia</taxon>
        <taxon>Flavobacteriales</taxon>
        <taxon>Flavobacteriaceae</taxon>
        <taxon>Pseudotamlana</taxon>
    </lineage>
</organism>